<comment type="caution">
    <text evidence="2">The sequence shown here is derived from an EMBL/GenBank/DDBJ whole genome shotgun (WGS) entry which is preliminary data.</text>
</comment>
<dbReference type="PANTHER" id="PTHR36221:SF1">
    <property type="entry name" value="DUF742 DOMAIN-CONTAINING PROTEIN"/>
    <property type="match status" value="1"/>
</dbReference>
<accession>A0ABV5M1N9</accession>
<evidence type="ECO:0000313" key="2">
    <source>
        <dbReference type="EMBL" id="MFB9442782.1"/>
    </source>
</evidence>
<proteinExistence type="predicted"/>
<dbReference type="Proteomes" id="UP001589608">
    <property type="component" value="Unassembled WGS sequence"/>
</dbReference>
<reference evidence="2 3" key="1">
    <citation type="submission" date="2024-09" db="EMBL/GenBank/DDBJ databases">
        <authorList>
            <person name="Sun Q."/>
            <person name="Mori K."/>
        </authorList>
    </citation>
    <scope>NUCLEOTIDE SEQUENCE [LARGE SCALE GENOMIC DNA]</scope>
    <source>
        <strain evidence="2 3">JCM 3307</strain>
    </source>
</reference>
<dbReference type="EMBL" id="JBHMCA010000018">
    <property type="protein sequence ID" value="MFB9442782.1"/>
    <property type="molecule type" value="Genomic_DNA"/>
</dbReference>
<feature type="region of interest" description="Disordered" evidence="1">
    <location>
        <begin position="1"/>
        <end position="48"/>
    </location>
</feature>
<name>A0ABV5M1N9_9ACTN</name>
<gene>
    <name evidence="2" type="ORF">ACFFTR_06755</name>
</gene>
<sequence length="156" mass="16383">MTPEPYAAPEPESVGRIPPYLRTPSAGPAPGGLPGAEEPPAPTAGGTAALRPFVLTSGRVEAADREIGLETQVTLRGDAVPSGVLPPEMQAIVRLCERPISVAELSALVPLHLGVTRILVADLRVAGYLDVHVTDTDNSQSPETILRVMRGLRAIR</sequence>
<protein>
    <submittedName>
        <fullName evidence="2">DUF742 domain-containing protein</fullName>
    </submittedName>
</protein>
<evidence type="ECO:0000313" key="3">
    <source>
        <dbReference type="Proteomes" id="UP001589608"/>
    </source>
</evidence>
<organism evidence="2 3">
    <name type="scientific">Dactylosporangium vinaceum</name>
    <dbReference type="NCBI Taxonomy" id="53362"/>
    <lineage>
        <taxon>Bacteria</taxon>
        <taxon>Bacillati</taxon>
        <taxon>Actinomycetota</taxon>
        <taxon>Actinomycetes</taxon>
        <taxon>Micromonosporales</taxon>
        <taxon>Micromonosporaceae</taxon>
        <taxon>Dactylosporangium</taxon>
    </lineage>
</organism>
<dbReference type="PANTHER" id="PTHR36221">
    <property type="entry name" value="DUF742 DOMAIN-CONTAINING PROTEIN"/>
    <property type="match status" value="1"/>
</dbReference>
<keyword evidence="3" id="KW-1185">Reference proteome</keyword>
<dbReference type="Pfam" id="PF05331">
    <property type="entry name" value="DUF742"/>
    <property type="match status" value="1"/>
</dbReference>
<evidence type="ECO:0000256" key="1">
    <source>
        <dbReference type="SAM" id="MobiDB-lite"/>
    </source>
</evidence>
<dbReference type="RefSeq" id="WP_223103090.1">
    <property type="nucleotide sequence ID" value="NZ_CP061913.1"/>
</dbReference>
<dbReference type="InterPro" id="IPR007995">
    <property type="entry name" value="DUF742"/>
</dbReference>